<reference evidence="2 3" key="1">
    <citation type="submission" date="2023-10" db="EMBL/GenBank/DDBJ databases">
        <title>Complete genome sequence of a Sphingomonadaceae bacterium.</title>
        <authorList>
            <person name="Yan C."/>
        </authorList>
    </citation>
    <scope>NUCLEOTIDE SEQUENCE [LARGE SCALE GENOMIC DNA]</scope>
    <source>
        <strain evidence="2 3">SCSIO 66989</strain>
    </source>
</reference>
<sequence>MLSFLAALLHIGCIALGPDWFRFFGAPEDLILAYENGDNRLIWVTLFITLILSIWGLYALSGAGRIVRLPLLGLGLVTIAGIYLLRGLLLIPAMLYVPYPEGAFDYWSSAIVLIYAIVHIIGIWKSWPRWSREKP</sequence>
<dbReference type="AlphaFoldDB" id="A0AA97FBJ4"/>
<evidence type="ECO:0000256" key="1">
    <source>
        <dbReference type="SAM" id="Phobius"/>
    </source>
</evidence>
<feature type="transmembrane region" description="Helical" evidence="1">
    <location>
        <begin position="72"/>
        <end position="94"/>
    </location>
</feature>
<keyword evidence="3" id="KW-1185">Reference proteome</keyword>
<keyword evidence="1" id="KW-0812">Transmembrane</keyword>
<proteinExistence type="predicted"/>
<name>A0AA97FBJ4_9SPHN</name>
<feature type="transmembrane region" description="Helical" evidence="1">
    <location>
        <begin position="106"/>
        <end position="124"/>
    </location>
</feature>
<dbReference type="Proteomes" id="UP001302429">
    <property type="component" value="Chromosome"/>
</dbReference>
<keyword evidence="1" id="KW-0472">Membrane</keyword>
<feature type="transmembrane region" description="Helical" evidence="1">
    <location>
        <begin position="41"/>
        <end position="60"/>
    </location>
</feature>
<accession>A0AA97FBJ4</accession>
<evidence type="ECO:0000313" key="3">
    <source>
        <dbReference type="Proteomes" id="UP001302429"/>
    </source>
</evidence>
<dbReference type="RefSeq" id="WP_317083438.1">
    <property type="nucleotide sequence ID" value="NZ_CP136594.1"/>
</dbReference>
<protein>
    <submittedName>
        <fullName evidence="2">Uncharacterized protein</fullName>
    </submittedName>
</protein>
<keyword evidence="1" id="KW-1133">Transmembrane helix</keyword>
<gene>
    <name evidence="2" type="ORF">RB602_04735</name>
</gene>
<dbReference type="EMBL" id="CP136594">
    <property type="protein sequence ID" value="WOE76030.1"/>
    <property type="molecule type" value="Genomic_DNA"/>
</dbReference>
<organism evidence="2 3">
    <name type="scientific">Alterisphingorhabdus coralli</name>
    <dbReference type="NCBI Taxonomy" id="3071408"/>
    <lineage>
        <taxon>Bacteria</taxon>
        <taxon>Pseudomonadati</taxon>
        <taxon>Pseudomonadota</taxon>
        <taxon>Alphaproteobacteria</taxon>
        <taxon>Sphingomonadales</taxon>
        <taxon>Sphingomonadaceae</taxon>
        <taxon>Alterisphingorhabdus (ex Yan et al. 2024)</taxon>
    </lineage>
</organism>
<evidence type="ECO:0000313" key="2">
    <source>
        <dbReference type="EMBL" id="WOE76030.1"/>
    </source>
</evidence>
<dbReference type="KEGG" id="acoa:RB602_04735"/>